<protein>
    <submittedName>
        <fullName evidence="1">Uncharacterized protein</fullName>
    </submittedName>
</protein>
<sequence length="35" mass="3927">MAVTCKVKHNWARPGWPGLDRSAGERISRFSREGA</sequence>
<name>A0A0A8YP53_ARUDO</name>
<proteinExistence type="predicted"/>
<dbReference type="EMBL" id="GBRH01270124">
    <property type="protein sequence ID" value="JAD27771.1"/>
    <property type="molecule type" value="Transcribed_RNA"/>
</dbReference>
<reference evidence="1" key="1">
    <citation type="submission" date="2014-09" db="EMBL/GenBank/DDBJ databases">
        <authorList>
            <person name="Magalhaes I.L.F."/>
            <person name="Oliveira U."/>
            <person name="Santos F.R."/>
            <person name="Vidigal T.H.D.A."/>
            <person name="Brescovit A.D."/>
            <person name="Santos A.J."/>
        </authorList>
    </citation>
    <scope>NUCLEOTIDE SEQUENCE</scope>
    <source>
        <tissue evidence="1">Shoot tissue taken approximately 20 cm above the soil surface</tissue>
    </source>
</reference>
<organism evidence="1">
    <name type="scientific">Arundo donax</name>
    <name type="common">Giant reed</name>
    <name type="synonym">Donax arundinaceus</name>
    <dbReference type="NCBI Taxonomy" id="35708"/>
    <lineage>
        <taxon>Eukaryota</taxon>
        <taxon>Viridiplantae</taxon>
        <taxon>Streptophyta</taxon>
        <taxon>Embryophyta</taxon>
        <taxon>Tracheophyta</taxon>
        <taxon>Spermatophyta</taxon>
        <taxon>Magnoliopsida</taxon>
        <taxon>Liliopsida</taxon>
        <taxon>Poales</taxon>
        <taxon>Poaceae</taxon>
        <taxon>PACMAD clade</taxon>
        <taxon>Arundinoideae</taxon>
        <taxon>Arundineae</taxon>
        <taxon>Arundo</taxon>
    </lineage>
</organism>
<accession>A0A0A8YP53</accession>
<evidence type="ECO:0000313" key="1">
    <source>
        <dbReference type="EMBL" id="JAD27771.1"/>
    </source>
</evidence>
<dbReference type="AlphaFoldDB" id="A0A0A8YP53"/>
<reference evidence="1" key="2">
    <citation type="journal article" date="2015" name="Data Brief">
        <title>Shoot transcriptome of the giant reed, Arundo donax.</title>
        <authorList>
            <person name="Barrero R.A."/>
            <person name="Guerrero F.D."/>
            <person name="Moolhuijzen P."/>
            <person name="Goolsby J.A."/>
            <person name="Tidwell J."/>
            <person name="Bellgard S.E."/>
            <person name="Bellgard M.I."/>
        </authorList>
    </citation>
    <scope>NUCLEOTIDE SEQUENCE</scope>
    <source>
        <tissue evidence="1">Shoot tissue taken approximately 20 cm above the soil surface</tissue>
    </source>
</reference>